<protein>
    <submittedName>
        <fullName evidence="1">Uncharacterized protein</fullName>
    </submittedName>
</protein>
<dbReference type="InParanoid" id="G3JGH3"/>
<dbReference type="GeneID" id="18165786"/>
<dbReference type="VEuPathDB" id="FungiDB:CCM_03763"/>
<reference evidence="1 2" key="1">
    <citation type="journal article" date="2011" name="Genome Biol.">
        <title>Genome sequence of the insect pathogenic fungus Cordyceps militaris, a valued traditional Chinese medicine.</title>
        <authorList>
            <person name="Zheng P."/>
            <person name="Xia Y."/>
            <person name="Xiao G."/>
            <person name="Xiong C."/>
            <person name="Hu X."/>
            <person name="Zhang S."/>
            <person name="Zheng H."/>
            <person name="Huang Y."/>
            <person name="Zhou Y."/>
            <person name="Wang S."/>
            <person name="Zhao G.P."/>
            <person name="Liu X."/>
            <person name="St Leger R.J."/>
            <person name="Wang C."/>
        </authorList>
    </citation>
    <scope>NUCLEOTIDE SEQUENCE [LARGE SCALE GENOMIC DNA]</scope>
    <source>
        <strain evidence="1 2">CM01</strain>
    </source>
</reference>
<dbReference type="KEGG" id="cmt:CCM_03763"/>
<organism evidence="1 2">
    <name type="scientific">Cordyceps militaris (strain CM01)</name>
    <name type="common">Caterpillar fungus</name>
    <dbReference type="NCBI Taxonomy" id="983644"/>
    <lineage>
        <taxon>Eukaryota</taxon>
        <taxon>Fungi</taxon>
        <taxon>Dikarya</taxon>
        <taxon>Ascomycota</taxon>
        <taxon>Pezizomycotina</taxon>
        <taxon>Sordariomycetes</taxon>
        <taxon>Hypocreomycetidae</taxon>
        <taxon>Hypocreales</taxon>
        <taxon>Cordycipitaceae</taxon>
        <taxon>Cordyceps</taxon>
    </lineage>
</organism>
<proteinExistence type="predicted"/>
<gene>
    <name evidence="1" type="ORF">CCM_03763</name>
</gene>
<keyword evidence="2" id="KW-1185">Reference proteome</keyword>
<evidence type="ECO:0000313" key="2">
    <source>
        <dbReference type="Proteomes" id="UP000001610"/>
    </source>
</evidence>
<dbReference type="HOGENOM" id="CLU_2542503_0_0_1"/>
<dbReference type="AlphaFoldDB" id="G3JGH3"/>
<evidence type="ECO:0000313" key="1">
    <source>
        <dbReference type="EMBL" id="EGX92390.1"/>
    </source>
</evidence>
<sequence>MMAAPTAGWPGAIEERLGVESGDTLLLWFVPDAPLICGRAQVVLPQLLLHGSGAAWRQTWGPPVKTYVRISYDAMKKASVSNE</sequence>
<dbReference type="Proteomes" id="UP000001610">
    <property type="component" value="Unassembled WGS sequence"/>
</dbReference>
<dbReference type="RefSeq" id="XP_006668974.1">
    <property type="nucleotide sequence ID" value="XM_006668911.1"/>
</dbReference>
<dbReference type="EMBL" id="JH126401">
    <property type="protein sequence ID" value="EGX92390.1"/>
    <property type="molecule type" value="Genomic_DNA"/>
</dbReference>
<accession>G3JGH3</accession>
<name>G3JGH3_CORMM</name>